<gene>
    <name evidence="2" type="ordered locus">Mpet_1190</name>
</gene>
<dbReference type="STRING" id="679926.Mpet_1190"/>
<reference evidence="2 3" key="1">
    <citation type="journal article" date="2010" name="Stand. Genomic Sci.">
        <title>Complete genome sequence of Methanoplanus petrolearius type strain (SEBR 4847).</title>
        <authorList>
            <person name="Brambilla E."/>
            <person name="Djao O.D."/>
            <person name="Daligault H."/>
            <person name="Lapidus A."/>
            <person name="Lucas S."/>
            <person name="Hammon N."/>
            <person name="Nolan M."/>
            <person name="Tice H."/>
            <person name="Cheng J.F."/>
            <person name="Han C."/>
            <person name="Tapia R."/>
            <person name="Goodwin L."/>
            <person name="Pitluck S."/>
            <person name="Liolios K."/>
            <person name="Ivanova N."/>
            <person name="Mavromatis K."/>
            <person name="Mikhailova N."/>
            <person name="Pati A."/>
            <person name="Chen A."/>
            <person name="Palaniappan K."/>
            <person name="Land M."/>
            <person name="Hauser L."/>
            <person name="Chang Y.J."/>
            <person name="Jeffries C.D."/>
            <person name="Rohde M."/>
            <person name="Spring S."/>
            <person name="Sikorski J."/>
            <person name="Goker M."/>
            <person name="Woyke T."/>
            <person name="Bristow J."/>
            <person name="Eisen J.A."/>
            <person name="Markowitz V."/>
            <person name="Hugenholtz P."/>
            <person name="Kyrpides N.C."/>
            <person name="Klenk H.P."/>
        </authorList>
    </citation>
    <scope>NUCLEOTIDE SEQUENCE [LARGE SCALE GENOMIC DNA]</scope>
    <source>
        <strain evidence="3">DSM 11571 / OCM 486 / SEBR 4847</strain>
    </source>
</reference>
<accession>E1RDJ8</accession>
<proteinExistence type="predicted"/>
<dbReference type="HOGENOM" id="CLU_174513_0_0_2"/>
<evidence type="ECO:0008006" key="4">
    <source>
        <dbReference type="Google" id="ProtNLM"/>
    </source>
</evidence>
<sequence length="80" mass="8542" precursor="true">MIAVAVTAVIAVYAVIRIIAEKETLRKFTYLNVMNFAIAATIPLLIADPLALIAAIAYFVGSTLESNAIASAYALRRDGK</sequence>
<feature type="transmembrane region" description="Helical" evidence="1">
    <location>
        <begin position="36"/>
        <end position="60"/>
    </location>
</feature>
<evidence type="ECO:0000313" key="3">
    <source>
        <dbReference type="Proteomes" id="UP000006565"/>
    </source>
</evidence>
<dbReference type="EMBL" id="CP002117">
    <property type="protein sequence ID" value="ADN35951.1"/>
    <property type="molecule type" value="Genomic_DNA"/>
</dbReference>
<dbReference type="InterPro" id="IPR019214">
    <property type="entry name" value="EhaC-like"/>
</dbReference>
<name>E1RDJ8_METP4</name>
<evidence type="ECO:0000256" key="1">
    <source>
        <dbReference type="SAM" id="Phobius"/>
    </source>
</evidence>
<dbReference type="AlphaFoldDB" id="E1RDJ8"/>
<dbReference type="Pfam" id="PF09882">
    <property type="entry name" value="EhaC"/>
    <property type="match status" value="1"/>
</dbReference>
<protein>
    <recommendedName>
        <fullName evidence="4">DUF2109 domain-containing protein</fullName>
    </recommendedName>
</protein>
<keyword evidence="1" id="KW-0472">Membrane</keyword>
<dbReference type="eggNOG" id="arCOG03190">
    <property type="taxonomic scope" value="Archaea"/>
</dbReference>
<evidence type="ECO:0000313" key="2">
    <source>
        <dbReference type="EMBL" id="ADN35951.1"/>
    </source>
</evidence>
<organism evidence="2 3">
    <name type="scientific">Methanolacinia petrolearia (strain DSM 11571 / OCM 486 / SEBR 4847)</name>
    <name type="common">Methanoplanus petrolearius</name>
    <dbReference type="NCBI Taxonomy" id="679926"/>
    <lineage>
        <taxon>Archaea</taxon>
        <taxon>Methanobacteriati</taxon>
        <taxon>Methanobacteriota</taxon>
        <taxon>Stenosarchaea group</taxon>
        <taxon>Methanomicrobia</taxon>
        <taxon>Methanomicrobiales</taxon>
        <taxon>Methanomicrobiaceae</taxon>
        <taxon>Methanolacinia</taxon>
    </lineage>
</organism>
<keyword evidence="1" id="KW-1133">Transmembrane helix</keyword>
<dbReference type="GeneID" id="9743656"/>
<keyword evidence="3" id="KW-1185">Reference proteome</keyword>
<dbReference type="KEGG" id="mpi:Mpet_1190"/>
<dbReference type="RefSeq" id="WP_013329129.1">
    <property type="nucleotide sequence ID" value="NC_014507.1"/>
</dbReference>
<keyword evidence="1" id="KW-0812">Transmembrane</keyword>
<dbReference type="Proteomes" id="UP000006565">
    <property type="component" value="Chromosome"/>
</dbReference>